<gene>
    <name evidence="14" type="ordered locus">bpr_II346</name>
</gene>
<evidence type="ECO:0000256" key="5">
    <source>
        <dbReference type="ARBA" id="ARBA00022840"/>
    </source>
</evidence>
<dbReference type="GO" id="GO:0005524">
    <property type="term" value="F:ATP binding"/>
    <property type="evidence" value="ECO:0007669"/>
    <property type="project" value="UniProtKB-UniRule"/>
</dbReference>
<dbReference type="CDD" id="cd17932">
    <property type="entry name" value="DEXQc_UvrD"/>
    <property type="match status" value="1"/>
</dbReference>
<keyword evidence="3 11" id="KW-0378">Hydrolase</keyword>
<accession>E0S4F1</accession>
<evidence type="ECO:0000256" key="9">
    <source>
        <dbReference type="ARBA" id="ARBA00034808"/>
    </source>
</evidence>
<keyword evidence="6" id="KW-0238">DNA-binding</keyword>
<dbReference type="Gene3D" id="1.10.10.160">
    <property type="match status" value="1"/>
</dbReference>
<dbReference type="PANTHER" id="PTHR11070">
    <property type="entry name" value="UVRD / RECB / PCRA DNA HELICASE FAMILY MEMBER"/>
    <property type="match status" value="1"/>
</dbReference>
<evidence type="ECO:0000313" key="14">
    <source>
        <dbReference type="EMBL" id="ADL36283.1"/>
    </source>
</evidence>
<dbReference type="InterPro" id="IPR027417">
    <property type="entry name" value="P-loop_NTPase"/>
</dbReference>
<dbReference type="PROSITE" id="PS51198">
    <property type="entry name" value="UVRD_HELICASE_ATP_BIND"/>
    <property type="match status" value="1"/>
</dbReference>
<dbReference type="EC" id="5.6.2.4" evidence="9"/>
<dbReference type="Gene3D" id="1.10.486.10">
    <property type="entry name" value="PCRA, domain 4"/>
    <property type="match status" value="1"/>
</dbReference>
<evidence type="ECO:0000256" key="7">
    <source>
        <dbReference type="ARBA" id="ARBA00023235"/>
    </source>
</evidence>
<comment type="catalytic activity">
    <reaction evidence="10">
        <text>ATP + H2O = ADP + phosphate + H(+)</text>
        <dbReference type="Rhea" id="RHEA:13065"/>
        <dbReference type="ChEBI" id="CHEBI:15377"/>
        <dbReference type="ChEBI" id="CHEBI:15378"/>
        <dbReference type="ChEBI" id="CHEBI:30616"/>
        <dbReference type="ChEBI" id="CHEBI:43474"/>
        <dbReference type="ChEBI" id="CHEBI:456216"/>
        <dbReference type="EC" id="5.6.2.4"/>
    </reaction>
</comment>
<dbReference type="GO" id="GO:0003677">
    <property type="term" value="F:DNA binding"/>
    <property type="evidence" value="ECO:0007669"/>
    <property type="project" value="UniProtKB-KW"/>
</dbReference>
<feature type="domain" description="UvrD-like helicase ATP-binding" evidence="12">
    <location>
        <begin position="6"/>
        <end position="282"/>
    </location>
</feature>
<keyword evidence="2 11" id="KW-0547">Nucleotide-binding</keyword>
<evidence type="ECO:0000256" key="6">
    <source>
        <dbReference type="ARBA" id="ARBA00023125"/>
    </source>
</evidence>
<feature type="binding site" evidence="11">
    <location>
        <begin position="27"/>
        <end position="34"/>
    </location>
    <ligand>
        <name>ATP</name>
        <dbReference type="ChEBI" id="CHEBI:30616"/>
    </ligand>
</feature>
<keyword evidence="5 11" id="KW-0067">ATP-binding</keyword>
<evidence type="ECO:0000256" key="11">
    <source>
        <dbReference type="PROSITE-ProRule" id="PRU00560"/>
    </source>
</evidence>
<dbReference type="HOGENOM" id="CLU_004585_5_2_9"/>
<dbReference type="InterPro" id="IPR000212">
    <property type="entry name" value="DNA_helicase_UvrD/REP"/>
</dbReference>
<comment type="similarity">
    <text evidence="1">Belongs to the helicase family. UvrD subfamily.</text>
</comment>
<geneLocation type="plasmid" evidence="14 15">
    <name>pCY360</name>
</geneLocation>
<keyword evidence="15" id="KW-1185">Reference proteome</keyword>
<dbReference type="AlphaFoldDB" id="E0S4F1"/>
<dbReference type="GO" id="GO:0016887">
    <property type="term" value="F:ATP hydrolysis activity"/>
    <property type="evidence" value="ECO:0007669"/>
    <property type="project" value="RHEA"/>
</dbReference>
<protein>
    <recommendedName>
        <fullName evidence="9">DNA 3'-5' helicase</fullName>
        <ecNumber evidence="9">5.6.2.4</ecNumber>
    </recommendedName>
</protein>
<evidence type="ECO:0000313" key="15">
    <source>
        <dbReference type="Proteomes" id="UP000001299"/>
    </source>
</evidence>
<keyword evidence="14" id="KW-0614">Plasmid</keyword>
<reference evidence="14 15" key="1">
    <citation type="journal article" date="2010" name="PLoS ONE">
        <title>The glycobiome of the rumen bacterium Butyrivibrio proteoclasticus B316(T) highlights adaptation to a polysaccharide-rich environment.</title>
        <authorList>
            <person name="Kelly W.J."/>
            <person name="Leahy S.C."/>
            <person name="Altermann E."/>
            <person name="Yeoman C.J."/>
            <person name="Dunne J.C."/>
            <person name="Kong Z."/>
            <person name="Pacheco D.M."/>
            <person name="Li D."/>
            <person name="Noel S.J."/>
            <person name="Moon C.D."/>
            <person name="Cookson A.L."/>
            <person name="Attwood G.T."/>
        </authorList>
    </citation>
    <scope>NUCLEOTIDE SEQUENCE [LARGE SCALE GENOMIC DNA]</scope>
    <source>
        <strain evidence="15">ATCC 51982 / DSM 14932 / B316</strain>
        <plasmid evidence="15">Plasmid pCY360</plasmid>
    </source>
</reference>
<organism evidence="14 15">
    <name type="scientific">Butyrivibrio proteoclasticus (strain ATCC 51982 / DSM 14932 / B316)</name>
    <name type="common">Clostridium proteoclasticum</name>
    <dbReference type="NCBI Taxonomy" id="515622"/>
    <lineage>
        <taxon>Bacteria</taxon>
        <taxon>Bacillati</taxon>
        <taxon>Bacillota</taxon>
        <taxon>Clostridia</taxon>
        <taxon>Lachnospirales</taxon>
        <taxon>Lachnospiraceae</taxon>
        <taxon>Butyrivibrio</taxon>
    </lineage>
</organism>
<dbReference type="KEGG" id="bpb:bpr_II346"/>
<dbReference type="SUPFAM" id="SSF52540">
    <property type="entry name" value="P-loop containing nucleoside triphosphate hydrolases"/>
    <property type="match status" value="1"/>
</dbReference>
<dbReference type="InterPro" id="IPR013986">
    <property type="entry name" value="DExx_box_DNA_helicase_dom_sf"/>
</dbReference>
<dbReference type="GO" id="GO:0043138">
    <property type="term" value="F:3'-5' DNA helicase activity"/>
    <property type="evidence" value="ECO:0007669"/>
    <property type="project" value="UniProtKB-EC"/>
</dbReference>
<evidence type="ECO:0000259" key="12">
    <source>
        <dbReference type="PROSITE" id="PS51198"/>
    </source>
</evidence>
<evidence type="ECO:0000256" key="10">
    <source>
        <dbReference type="ARBA" id="ARBA00048988"/>
    </source>
</evidence>
<dbReference type="GO" id="GO:0000725">
    <property type="term" value="P:recombinational repair"/>
    <property type="evidence" value="ECO:0007669"/>
    <property type="project" value="TreeGrafter"/>
</dbReference>
<evidence type="ECO:0000256" key="2">
    <source>
        <dbReference type="ARBA" id="ARBA00022741"/>
    </source>
</evidence>
<dbReference type="EMBL" id="CP001812">
    <property type="protein sequence ID" value="ADL36283.1"/>
    <property type="molecule type" value="Genomic_DNA"/>
</dbReference>
<dbReference type="Pfam" id="PF00580">
    <property type="entry name" value="UvrD-helicase"/>
    <property type="match status" value="1"/>
</dbReference>
<dbReference type="InterPro" id="IPR014017">
    <property type="entry name" value="DNA_helicase_UvrD-like_C"/>
</dbReference>
<keyword evidence="4 11" id="KW-0347">Helicase</keyword>
<dbReference type="GO" id="GO:0005829">
    <property type="term" value="C:cytosol"/>
    <property type="evidence" value="ECO:0007669"/>
    <property type="project" value="TreeGrafter"/>
</dbReference>
<dbReference type="RefSeq" id="WP_013282932.1">
    <property type="nucleotide sequence ID" value="NC_014389.1"/>
</dbReference>
<evidence type="ECO:0000256" key="4">
    <source>
        <dbReference type="ARBA" id="ARBA00022806"/>
    </source>
</evidence>
<dbReference type="Proteomes" id="UP000001299">
    <property type="component" value="Plasmid pCY360"/>
</dbReference>
<comment type="catalytic activity">
    <reaction evidence="8">
        <text>Couples ATP hydrolysis with the unwinding of duplex DNA by translocating in the 3'-5' direction.</text>
        <dbReference type="EC" id="5.6.2.4"/>
    </reaction>
</comment>
<dbReference type="PANTHER" id="PTHR11070:SF2">
    <property type="entry name" value="ATP-DEPENDENT DNA HELICASE SRS2"/>
    <property type="match status" value="1"/>
</dbReference>
<evidence type="ECO:0000256" key="8">
    <source>
        <dbReference type="ARBA" id="ARBA00034617"/>
    </source>
</evidence>
<sequence>MSVNLNELNEDQKKAATCIEGPVIILAGAGSGKTRTITYRIAYMIDAGIDTRNILAITFTNKAAKEMKERALALLDDKVLPPTLTTFHSFGLTIMRKSGILLGYRKNIQVCDAEDSVKRIKKIVKNKGFEKELVSQFADMISRAKDKLLEPSDIEVYEQGSVYDQFKQVYYAYQAGLKNDNMVDFDDLIMKPVQLFRSNPAALNWYQDHYRYLMVDEYQDTSHSQFELVRLLADKYKNICVVGDDYQSIYGFRGADISNILNFKNHYPSAYTVTIGQNYRSTHVIVNAAAAVIENNPDQLKKKLCSMQDNGIPIPVHAADDDRDEANFVANKIMKALDKGRQPKEFAVLYRKNAFSRSIEDALMHLHIPYRIFGGLSFYQRSEIKDMVAYLKLLDVEGSGDRIALERVINVPKRGIGQAKIKMLDEIAEKADDNSFNVAMTAPEFDKVKGFISFREAIKTLQESAKELPLDELILKISEVTDYPTYLMQGKSKSDDEDEVKKRMLNISELANKANEYIKEHEDMSKEELLSTFLADIALLTDQDMAKDDNVVSLMTMHRSKGLEFEYVFIIGCEEGCFPDDPPYMGNTLDVQEDRRLCYVGMTRAKKVLFMTYSKQRYLYGQIKINDPSRYLDEIPDEYKKEV</sequence>
<feature type="domain" description="UvrD-like helicase C-terminal" evidence="13">
    <location>
        <begin position="283"/>
        <end position="562"/>
    </location>
</feature>
<dbReference type="Gene3D" id="3.40.50.300">
    <property type="entry name" value="P-loop containing nucleotide triphosphate hydrolases"/>
    <property type="match status" value="2"/>
</dbReference>
<evidence type="ECO:0000259" key="13">
    <source>
        <dbReference type="PROSITE" id="PS51217"/>
    </source>
</evidence>
<keyword evidence="7" id="KW-0413">Isomerase</keyword>
<name>E0S4F1_BUTPB</name>
<dbReference type="GO" id="GO:0033202">
    <property type="term" value="C:DNA helicase complex"/>
    <property type="evidence" value="ECO:0007669"/>
    <property type="project" value="TreeGrafter"/>
</dbReference>
<dbReference type="Pfam" id="PF13361">
    <property type="entry name" value="UvrD_C"/>
    <property type="match status" value="1"/>
</dbReference>
<dbReference type="InterPro" id="IPR014016">
    <property type="entry name" value="UvrD-like_ATP-bd"/>
</dbReference>
<evidence type="ECO:0000256" key="1">
    <source>
        <dbReference type="ARBA" id="ARBA00009922"/>
    </source>
</evidence>
<evidence type="ECO:0000256" key="3">
    <source>
        <dbReference type="ARBA" id="ARBA00022801"/>
    </source>
</evidence>
<proteinExistence type="inferred from homology"/>
<dbReference type="PROSITE" id="PS51217">
    <property type="entry name" value="UVRD_HELICASE_CTER"/>
    <property type="match status" value="1"/>
</dbReference>